<dbReference type="AlphaFoldDB" id="A0A1B0BEK5"/>
<dbReference type="SUPFAM" id="SSF47095">
    <property type="entry name" value="HMG-box"/>
    <property type="match status" value="1"/>
</dbReference>
<reference evidence="4" key="2">
    <citation type="submission" date="2020-05" db="UniProtKB">
        <authorList>
            <consortium name="EnsemblMetazoa"/>
        </authorList>
    </citation>
    <scope>IDENTIFICATION</scope>
    <source>
        <strain evidence="4">IAEA</strain>
    </source>
</reference>
<evidence type="ECO:0000256" key="2">
    <source>
        <dbReference type="SAM" id="MobiDB-lite"/>
    </source>
</evidence>
<dbReference type="Proteomes" id="UP000092460">
    <property type="component" value="Unassembled WGS sequence"/>
</dbReference>
<organism evidence="4 5">
    <name type="scientific">Glossina palpalis gambiensis</name>
    <dbReference type="NCBI Taxonomy" id="67801"/>
    <lineage>
        <taxon>Eukaryota</taxon>
        <taxon>Metazoa</taxon>
        <taxon>Ecdysozoa</taxon>
        <taxon>Arthropoda</taxon>
        <taxon>Hexapoda</taxon>
        <taxon>Insecta</taxon>
        <taxon>Pterygota</taxon>
        <taxon>Neoptera</taxon>
        <taxon>Endopterygota</taxon>
        <taxon>Diptera</taxon>
        <taxon>Brachycera</taxon>
        <taxon>Muscomorpha</taxon>
        <taxon>Hippoboscoidea</taxon>
        <taxon>Glossinidae</taxon>
        <taxon>Glossina</taxon>
    </lineage>
</organism>
<proteinExistence type="predicted"/>
<dbReference type="Gene3D" id="1.10.30.10">
    <property type="entry name" value="High mobility group box domain"/>
    <property type="match status" value="1"/>
</dbReference>
<dbReference type="PROSITE" id="PS50118">
    <property type="entry name" value="HMG_BOX_2"/>
    <property type="match status" value="1"/>
</dbReference>
<keyword evidence="1" id="KW-0238">DNA-binding</keyword>
<accession>A0A1B0BEK5</accession>
<evidence type="ECO:0000256" key="1">
    <source>
        <dbReference type="PROSITE-ProRule" id="PRU00267"/>
    </source>
</evidence>
<keyword evidence="5" id="KW-1185">Reference proteome</keyword>
<evidence type="ECO:0000313" key="4">
    <source>
        <dbReference type="EnsemblMetazoa" id="GPPI027469-PA"/>
    </source>
</evidence>
<feature type="compositionally biased region" description="Polar residues" evidence="2">
    <location>
        <begin position="1"/>
        <end position="16"/>
    </location>
</feature>
<keyword evidence="1" id="KW-0539">Nucleus</keyword>
<feature type="region of interest" description="Disordered" evidence="2">
    <location>
        <begin position="1"/>
        <end position="29"/>
    </location>
</feature>
<dbReference type="InterPro" id="IPR009071">
    <property type="entry name" value="HMG_box_dom"/>
</dbReference>
<dbReference type="VEuPathDB" id="VectorBase:GPPI027469"/>
<dbReference type="EMBL" id="JXJN01012915">
    <property type="status" value="NOT_ANNOTATED_CDS"/>
    <property type="molecule type" value="Genomic_DNA"/>
</dbReference>
<evidence type="ECO:0000313" key="5">
    <source>
        <dbReference type="Proteomes" id="UP000092460"/>
    </source>
</evidence>
<sequence length="228" mass="25322">MPTNSVPSGVTRTNGPPESPLQAPSIASGASEGKAFLHSSYPIMSTSKVFRMLGKNPELSRPQPYSLPLPVDSNLPDGKSTLATAAVPSRLSKMSGNKSVCGVSAFDENTMQCARASASKCKNEIYKKSTAGSAFFVYLYEFRQTLKEGGVRKLRQVDICKTAGKRWRRMSECQKQPYKLWAFNNREKARSLKKAKTQGPMPWMPRLCFNCWRQDADVISQAYPYAFT</sequence>
<reference evidence="5" key="1">
    <citation type="submission" date="2015-01" db="EMBL/GenBank/DDBJ databases">
        <authorList>
            <person name="Aksoy S."/>
            <person name="Warren W."/>
            <person name="Wilson R.K."/>
        </authorList>
    </citation>
    <scope>NUCLEOTIDE SEQUENCE [LARGE SCALE GENOMIC DNA]</scope>
    <source>
        <strain evidence="5">IAEA</strain>
    </source>
</reference>
<feature type="DNA-binding region" description="HMG box" evidence="1">
    <location>
        <begin position="128"/>
        <end position="197"/>
    </location>
</feature>
<evidence type="ECO:0000259" key="3">
    <source>
        <dbReference type="PROSITE" id="PS50118"/>
    </source>
</evidence>
<dbReference type="InterPro" id="IPR036910">
    <property type="entry name" value="HMG_box_dom_sf"/>
</dbReference>
<dbReference type="Pfam" id="PF00505">
    <property type="entry name" value="HMG_box"/>
    <property type="match status" value="1"/>
</dbReference>
<protein>
    <recommendedName>
        <fullName evidence="3">HMG box domain-containing protein</fullName>
    </recommendedName>
</protein>
<dbReference type="EnsemblMetazoa" id="GPPI027469-RA">
    <property type="protein sequence ID" value="GPPI027469-PA"/>
    <property type="gene ID" value="GPPI027469"/>
</dbReference>
<dbReference type="GO" id="GO:0005634">
    <property type="term" value="C:nucleus"/>
    <property type="evidence" value="ECO:0007669"/>
    <property type="project" value="UniProtKB-UniRule"/>
</dbReference>
<name>A0A1B0BEK5_9MUSC</name>
<dbReference type="GO" id="GO:0003677">
    <property type="term" value="F:DNA binding"/>
    <property type="evidence" value="ECO:0007669"/>
    <property type="project" value="UniProtKB-UniRule"/>
</dbReference>
<feature type="domain" description="HMG box" evidence="3">
    <location>
        <begin position="128"/>
        <end position="197"/>
    </location>
</feature>
<dbReference type="EMBL" id="JXJN01012916">
    <property type="status" value="NOT_ANNOTATED_CDS"/>
    <property type="molecule type" value="Genomic_DNA"/>
</dbReference>